<dbReference type="EMBL" id="JAGIKZ010000001">
    <property type="protein sequence ID" value="MBP2239595.1"/>
    <property type="molecule type" value="Genomic_DNA"/>
</dbReference>
<protein>
    <submittedName>
        <fullName evidence="2">Cellulose synthase/poly-beta-1,6-N-acetylglucosamine synthase-like glycosyltransferase</fullName>
    </submittedName>
</protein>
<reference evidence="2 3" key="1">
    <citation type="submission" date="2021-03" db="EMBL/GenBank/DDBJ databases">
        <title>Genomic Encyclopedia of Type Strains, Phase IV (KMG-IV): sequencing the most valuable type-strain genomes for metagenomic binning, comparative biology and taxonomic classification.</title>
        <authorList>
            <person name="Goeker M."/>
        </authorList>
    </citation>
    <scope>NUCLEOTIDE SEQUENCE [LARGE SCALE GENOMIC DNA]</scope>
    <source>
        <strain evidence="2 3">DSM 26675</strain>
    </source>
</reference>
<dbReference type="RefSeq" id="WP_342590308.1">
    <property type="nucleotide sequence ID" value="NZ_JAGIKZ010000001.1"/>
</dbReference>
<feature type="transmembrane region" description="Helical" evidence="1">
    <location>
        <begin position="40"/>
        <end position="59"/>
    </location>
</feature>
<sequence>MIKIFFMWMISFILSLLGFYLIESKFTIHPAVISGNGNLAIIIILLFSPVFIASYFYTFKLVRMHLKNSRSIIFPVILLFLSIISCIYLIGLIADYANELIIDLGGTPSNPQSRIYRFGWFNQYTNSLFFNNYSFILTQLLAVIVGVLTIIFKPFLNK</sequence>
<proteinExistence type="predicted"/>
<keyword evidence="1" id="KW-1133">Transmembrane helix</keyword>
<gene>
    <name evidence="2" type="ORF">J2Z40_000148</name>
</gene>
<comment type="caution">
    <text evidence="2">The sequence shown here is derived from an EMBL/GenBank/DDBJ whole genome shotgun (WGS) entry which is preliminary data.</text>
</comment>
<keyword evidence="3" id="KW-1185">Reference proteome</keyword>
<dbReference type="Proteomes" id="UP001519293">
    <property type="component" value="Unassembled WGS sequence"/>
</dbReference>
<organism evidence="2 3">
    <name type="scientific">Cytobacillus eiseniae</name>
    <dbReference type="NCBI Taxonomy" id="762947"/>
    <lineage>
        <taxon>Bacteria</taxon>
        <taxon>Bacillati</taxon>
        <taxon>Bacillota</taxon>
        <taxon>Bacilli</taxon>
        <taxon>Bacillales</taxon>
        <taxon>Bacillaceae</taxon>
        <taxon>Cytobacillus</taxon>
    </lineage>
</organism>
<name>A0ABS4RB76_9BACI</name>
<keyword evidence="1" id="KW-0472">Membrane</keyword>
<keyword evidence="1" id="KW-0812">Transmembrane</keyword>
<evidence type="ECO:0000313" key="3">
    <source>
        <dbReference type="Proteomes" id="UP001519293"/>
    </source>
</evidence>
<feature type="transmembrane region" description="Helical" evidence="1">
    <location>
        <begin position="133"/>
        <end position="152"/>
    </location>
</feature>
<feature type="transmembrane region" description="Helical" evidence="1">
    <location>
        <begin position="71"/>
        <end position="94"/>
    </location>
</feature>
<accession>A0ABS4RB76</accession>
<evidence type="ECO:0000313" key="2">
    <source>
        <dbReference type="EMBL" id="MBP2239595.1"/>
    </source>
</evidence>
<evidence type="ECO:0000256" key="1">
    <source>
        <dbReference type="SAM" id="Phobius"/>
    </source>
</evidence>